<gene>
    <name evidence="1" type="ORF">IAA16_03695</name>
</gene>
<dbReference type="EMBL" id="JAHLFV010000083">
    <property type="protein sequence ID" value="MBU3849648.1"/>
    <property type="molecule type" value="Genomic_DNA"/>
</dbReference>
<proteinExistence type="predicted"/>
<name>A0A9E2P0A9_9SPIR</name>
<comment type="caution">
    <text evidence="1">The sequence shown here is derived from an EMBL/GenBank/DDBJ whole genome shotgun (WGS) entry which is preliminary data.</text>
</comment>
<protein>
    <submittedName>
        <fullName evidence="1">Uncharacterized protein</fullName>
    </submittedName>
</protein>
<evidence type="ECO:0000313" key="1">
    <source>
        <dbReference type="EMBL" id="MBU3849648.1"/>
    </source>
</evidence>
<accession>A0A9E2P0A9</accession>
<dbReference type="Proteomes" id="UP000823914">
    <property type="component" value="Unassembled WGS sequence"/>
</dbReference>
<sequence>MGKIYIQLVDLVANALCSLLEQNRSGKISFQKIDEYGAKVVEIFSENQGTKAYLVMSREDQDALFDDYSDFFMLYEDPNGEKGIQLKDSVTEDQLWQRFCLSLSLDVLKVFKNENLRDLLVA</sequence>
<evidence type="ECO:0000313" key="2">
    <source>
        <dbReference type="Proteomes" id="UP000823914"/>
    </source>
</evidence>
<organism evidence="1 2">
    <name type="scientific">Candidatus Treponema excrementipullorum</name>
    <dbReference type="NCBI Taxonomy" id="2838768"/>
    <lineage>
        <taxon>Bacteria</taxon>
        <taxon>Pseudomonadati</taxon>
        <taxon>Spirochaetota</taxon>
        <taxon>Spirochaetia</taxon>
        <taxon>Spirochaetales</taxon>
        <taxon>Treponemataceae</taxon>
        <taxon>Treponema</taxon>
    </lineage>
</organism>
<dbReference type="AlphaFoldDB" id="A0A9E2P0A9"/>
<reference evidence="1" key="1">
    <citation type="journal article" date="2021" name="PeerJ">
        <title>Extensive microbial diversity within the chicken gut microbiome revealed by metagenomics and culture.</title>
        <authorList>
            <person name="Gilroy R."/>
            <person name="Ravi A."/>
            <person name="Getino M."/>
            <person name="Pursley I."/>
            <person name="Horton D.L."/>
            <person name="Alikhan N.F."/>
            <person name="Baker D."/>
            <person name="Gharbi K."/>
            <person name="Hall N."/>
            <person name="Watson M."/>
            <person name="Adriaenssens E.M."/>
            <person name="Foster-Nyarko E."/>
            <person name="Jarju S."/>
            <person name="Secka A."/>
            <person name="Antonio M."/>
            <person name="Oren A."/>
            <person name="Chaudhuri R.R."/>
            <person name="La Ragione R."/>
            <person name="Hildebrand F."/>
            <person name="Pallen M.J."/>
        </authorList>
    </citation>
    <scope>NUCLEOTIDE SEQUENCE</scope>
    <source>
        <strain evidence="1">Gambia15-2214</strain>
    </source>
</reference>
<reference evidence="1" key="2">
    <citation type="submission" date="2021-04" db="EMBL/GenBank/DDBJ databases">
        <authorList>
            <person name="Gilroy R."/>
        </authorList>
    </citation>
    <scope>NUCLEOTIDE SEQUENCE</scope>
    <source>
        <strain evidence="1">Gambia15-2214</strain>
    </source>
</reference>